<keyword evidence="2" id="KW-0067">ATP-binding</keyword>
<evidence type="ECO:0000256" key="1">
    <source>
        <dbReference type="ARBA" id="ARBA00022741"/>
    </source>
</evidence>
<dbReference type="InterPro" id="IPR029787">
    <property type="entry name" value="Nucleotide_cyclase"/>
</dbReference>
<comment type="caution">
    <text evidence="4">The sequence shown here is derived from an EMBL/GenBank/DDBJ whole genome shotgun (WGS) entry which is preliminary data.</text>
</comment>
<organism evidence="4 5">
    <name type="scientific">Ameiurus melas</name>
    <name type="common">Black bullhead</name>
    <name type="synonym">Silurus melas</name>
    <dbReference type="NCBI Taxonomy" id="219545"/>
    <lineage>
        <taxon>Eukaryota</taxon>
        <taxon>Metazoa</taxon>
        <taxon>Chordata</taxon>
        <taxon>Craniata</taxon>
        <taxon>Vertebrata</taxon>
        <taxon>Euteleostomi</taxon>
        <taxon>Actinopterygii</taxon>
        <taxon>Neopterygii</taxon>
        <taxon>Teleostei</taxon>
        <taxon>Ostariophysi</taxon>
        <taxon>Siluriformes</taxon>
        <taxon>Ictaluridae</taxon>
        <taxon>Ameiurus</taxon>
    </lineage>
</organism>
<evidence type="ECO:0000256" key="3">
    <source>
        <dbReference type="ARBA" id="ARBA00023239"/>
    </source>
</evidence>
<sequence>MSVEWGCIFVCAVGLPGDKRPDKTAQAVQAALQIHDTCCQQFDSVSSISIGVATGRVKYQFEKSPLRECCNVYGEKVREATKLLMNNPGIVSCEEPTKLYSLLPLSTFKPPNWTREDVLVLEPGLSSALANIRTMLYEEQEVVKCASVIGHFNDNNFNFEQLKNTLPRMNEQKLIILLRSLFRLGILKCVSEPRNISSPKSCYCKNSCEGRMKQFLKCQQLRGNLIDGKWKEKTNQCQCSEFEEGGLGAHEFSGSESICSRNKVYTTEGNGNNRENFLGKVMSVLTEARYRTTAGSCWCTQLVETVLIPRLRH</sequence>
<reference evidence="4 5" key="1">
    <citation type="submission" date="2020-02" db="EMBL/GenBank/DDBJ databases">
        <title>A chromosome-scale genome assembly of the black bullhead catfish (Ameiurus melas).</title>
        <authorList>
            <person name="Wen M."/>
            <person name="Zham M."/>
            <person name="Cabau C."/>
            <person name="Klopp C."/>
            <person name="Donnadieu C."/>
            <person name="Roques C."/>
            <person name="Bouchez O."/>
            <person name="Lampietro C."/>
            <person name="Jouanno E."/>
            <person name="Herpin A."/>
            <person name="Louis A."/>
            <person name="Berthelot C."/>
            <person name="Parey E."/>
            <person name="Roest-Crollius H."/>
            <person name="Braasch I."/>
            <person name="Postlethwait J."/>
            <person name="Robinson-Rechavi M."/>
            <person name="Echchiki A."/>
            <person name="Begum T."/>
            <person name="Montfort J."/>
            <person name="Schartl M."/>
            <person name="Bobe J."/>
            <person name="Guiguen Y."/>
        </authorList>
    </citation>
    <scope>NUCLEOTIDE SEQUENCE [LARGE SCALE GENOMIC DNA]</scope>
    <source>
        <strain evidence="4">M_S1</strain>
        <tissue evidence="4">Blood</tissue>
    </source>
</reference>
<name>A0A7J5ZS30_AMEME</name>
<dbReference type="SUPFAM" id="SSF55073">
    <property type="entry name" value="Nucleotide cyclase"/>
    <property type="match status" value="1"/>
</dbReference>
<evidence type="ECO:0000313" key="5">
    <source>
        <dbReference type="Proteomes" id="UP000593565"/>
    </source>
</evidence>
<evidence type="ECO:0000256" key="2">
    <source>
        <dbReference type="ARBA" id="ARBA00022840"/>
    </source>
</evidence>
<keyword evidence="5" id="KW-1185">Reference proteome</keyword>
<keyword evidence="1" id="KW-0547">Nucleotide-binding</keyword>
<dbReference type="GO" id="GO:0004016">
    <property type="term" value="F:adenylate cyclase activity"/>
    <property type="evidence" value="ECO:0007669"/>
    <property type="project" value="TreeGrafter"/>
</dbReference>
<dbReference type="PANTHER" id="PTHR16305">
    <property type="entry name" value="TESTICULAR SOLUBLE ADENYLYL CYCLASE"/>
    <property type="match status" value="1"/>
</dbReference>
<keyword evidence="3" id="KW-0456">Lyase</keyword>
<dbReference type="Proteomes" id="UP000593565">
    <property type="component" value="Unassembled WGS sequence"/>
</dbReference>
<dbReference type="GO" id="GO:0005524">
    <property type="term" value="F:ATP binding"/>
    <property type="evidence" value="ECO:0007669"/>
    <property type="project" value="UniProtKB-KW"/>
</dbReference>
<dbReference type="EMBL" id="JAAGNN010000024">
    <property type="protein sequence ID" value="KAF4073203.1"/>
    <property type="molecule type" value="Genomic_DNA"/>
</dbReference>
<dbReference type="PANTHER" id="PTHR16305:SF28">
    <property type="entry name" value="GUANYLATE CYCLASE DOMAIN-CONTAINING PROTEIN"/>
    <property type="match status" value="1"/>
</dbReference>
<evidence type="ECO:0000313" key="4">
    <source>
        <dbReference type="EMBL" id="KAF4073203.1"/>
    </source>
</evidence>
<accession>A0A7J5ZS30</accession>
<protein>
    <submittedName>
        <fullName evidence="4">Uncharacterized protein</fullName>
    </submittedName>
</protein>
<dbReference type="GO" id="GO:0005737">
    <property type="term" value="C:cytoplasm"/>
    <property type="evidence" value="ECO:0007669"/>
    <property type="project" value="TreeGrafter"/>
</dbReference>
<dbReference type="Gene3D" id="3.30.70.1230">
    <property type="entry name" value="Nucleotide cyclase"/>
    <property type="match status" value="1"/>
</dbReference>
<dbReference type="AlphaFoldDB" id="A0A7J5ZS30"/>
<proteinExistence type="predicted"/>
<gene>
    <name evidence="4" type="ORF">AMELA_G00256220</name>
</gene>